<keyword evidence="1" id="KW-0479">Metal-binding</keyword>
<accession>A0A8D8Q4Z7</accession>
<comment type="similarity">
    <text evidence="1">Belongs to the SEC23/SEC24 family. SEC23 subfamily.</text>
</comment>
<keyword evidence="1" id="KW-0931">ER-Golgi transport</keyword>
<dbReference type="GO" id="GO:0046872">
    <property type="term" value="F:metal ion binding"/>
    <property type="evidence" value="ECO:0007669"/>
    <property type="project" value="UniProtKB-KW"/>
</dbReference>
<keyword evidence="1" id="KW-0653">Protein transport</keyword>
<evidence type="ECO:0000313" key="2">
    <source>
        <dbReference type="EMBL" id="CAG6625195.1"/>
    </source>
</evidence>
<keyword evidence="1" id="KW-0472">Membrane</keyword>
<dbReference type="GO" id="GO:0070971">
    <property type="term" value="C:endoplasmic reticulum exit site"/>
    <property type="evidence" value="ECO:0007669"/>
    <property type="project" value="TreeGrafter"/>
</dbReference>
<dbReference type="InterPro" id="IPR029006">
    <property type="entry name" value="ADF-H/Gelsolin-like_dom_sf"/>
</dbReference>
<keyword evidence="1" id="KW-0862">Zinc</keyword>
<keyword evidence="1" id="KW-0813">Transport</keyword>
<dbReference type="PANTHER" id="PTHR11141:SF0">
    <property type="entry name" value="PROTEIN TRANSPORT PROTEIN SEC23"/>
    <property type="match status" value="1"/>
</dbReference>
<dbReference type="EMBL" id="HBUF01059167">
    <property type="protein sequence ID" value="CAG6625197.1"/>
    <property type="molecule type" value="Transcribed_RNA"/>
</dbReference>
<dbReference type="PANTHER" id="PTHR11141">
    <property type="entry name" value="PROTEIN TRANSPORT PROTEIN SEC23"/>
    <property type="match status" value="1"/>
</dbReference>
<dbReference type="AlphaFoldDB" id="A0A8D8Q4Z7"/>
<reference evidence="2" key="1">
    <citation type="submission" date="2021-05" db="EMBL/GenBank/DDBJ databases">
        <authorList>
            <person name="Alioto T."/>
            <person name="Alioto T."/>
            <person name="Gomez Garrido J."/>
        </authorList>
    </citation>
    <scope>NUCLEOTIDE SEQUENCE</scope>
</reference>
<dbReference type="GO" id="GO:0030127">
    <property type="term" value="C:COPII vesicle coat"/>
    <property type="evidence" value="ECO:0007669"/>
    <property type="project" value="TreeGrafter"/>
</dbReference>
<dbReference type="SUPFAM" id="SSF82754">
    <property type="entry name" value="C-terminal, gelsolin-like domain of Sec23/24"/>
    <property type="match status" value="1"/>
</dbReference>
<keyword evidence="1" id="KW-0963">Cytoplasm</keyword>
<keyword evidence="1" id="KW-0256">Endoplasmic reticulum</keyword>
<evidence type="ECO:0000256" key="1">
    <source>
        <dbReference type="RuleBase" id="RU365030"/>
    </source>
</evidence>
<dbReference type="GO" id="GO:0090110">
    <property type="term" value="P:COPII-coated vesicle cargo loading"/>
    <property type="evidence" value="ECO:0007669"/>
    <property type="project" value="TreeGrafter"/>
</dbReference>
<dbReference type="EMBL" id="HBUF01059166">
    <property type="protein sequence ID" value="CAG6625195.1"/>
    <property type="molecule type" value="Transcribed_RNA"/>
</dbReference>
<comment type="subcellular location">
    <subcellularLocation>
        <location evidence="1">Cytoplasmic vesicle</location>
        <location evidence="1">COPII-coated vesicle membrane</location>
        <topology evidence="1">Peripheral membrane protein</topology>
        <orientation evidence="1">Cytoplasmic side</orientation>
    </subcellularLocation>
    <subcellularLocation>
        <location evidence="1">Endoplasmic reticulum membrane</location>
        <topology evidence="1">Peripheral membrane protein</topology>
        <orientation evidence="1">Cytoplasmic side</orientation>
    </subcellularLocation>
</comment>
<dbReference type="InterPro" id="IPR036180">
    <property type="entry name" value="Gelsolin-like_dom_sf"/>
</dbReference>
<keyword evidence="1" id="KW-0968">Cytoplasmic vesicle</keyword>
<dbReference type="GO" id="GO:0015031">
    <property type="term" value="P:protein transport"/>
    <property type="evidence" value="ECO:0007669"/>
    <property type="project" value="UniProtKB-KW"/>
</dbReference>
<dbReference type="Gene3D" id="1.20.120.730">
    <property type="entry name" value="Sec23/Sec24 helical domain"/>
    <property type="match status" value="1"/>
</dbReference>
<dbReference type="Gene3D" id="3.40.20.10">
    <property type="entry name" value="Severin"/>
    <property type="match status" value="1"/>
</dbReference>
<organism evidence="2">
    <name type="scientific">Cacopsylla melanoneura</name>
    <dbReference type="NCBI Taxonomy" id="428564"/>
    <lineage>
        <taxon>Eukaryota</taxon>
        <taxon>Metazoa</taxon>
        <taxon>Ecdysozoa</taxon>
        <taxon>Arthropoda</taxon>
        <taxon>Hexapoda</taxon>
        <taxon>Insecta</taxon>
        <taxon>Pterygota</taxon>
        <taxon>Neoptera</taxon>
        <taxon>Paraneoptera</taxon>
        <taxon>Hemiptera</taxon>
        <taxon>Sternorrhyncha</taxon>
        <taxon>Psylloidea</taxon>
        <taxon>Psyllidae</taxon>
        <taxon>Psyllinae</taxon>
        <taxon>Cacopsylla</taxon>
    </lineage>
</organism>
<dbReference type="GO" id="GO:0005096">
    <property type="term" value="F:GTPase activator activity"/>
    <property type="evidence" value="ECO:0007669"/>
    <property type="project" value="TreeGrafter"/>
</dbReference>
<dbReference type="InterPro" id="IPR037364">
    <property type="entry name" value="Sec23"/>
</dbReference>
<proteinExistence type="inferred from homology"/>
<comment type="function">
    <text evidence="1">Component of the coat protein complex II (COPII) which promotes the formation of transport vesicles from the endoplasmic reticulum (ER). The coat has two main functions, the physical deformation of the endoplasmic reticulum membrane into vesicles and the selection of cargo molecules.</text>
</comment>
<name>A0A8D8Q4Z7_9HEMI</name>
<protein>
    <recommendedName>
        <fullName evidence="1">Protein transport protein SEC23</fullName>
    </recommendedName>
</protein>
<sequence>MEESRLPRQSRVREFAQLLTAPSEDARDILVTRFPMPRYIETEHGGSQARFLLSKVNPSQTHANSYGYGGMLVVSPDSNSSEGGAPVLTEDVSLQVFMEHLKKLAVSSAT</sequence>
<dbReference type="GO" id="GO:0005789">
    <property type="term" value="C:endoplasmic reticulum membrane"/>
    <property type="evidence" value="ECO:0007669"/>
    <property type="project" value="UniProtKB-SubCell"/>
</dbReference>